<reference evidence="1 2" key="1">
    <citation type="submission" date="2017-12" db="EMBL/GenBank/DDBJ databases">
        <title>Kangiella profundi FT102 completed genome.</title>
        <authorList>
            <person name="Xu J."/>
            <person name="Wang J."/>
            <person name="Lu Y."/>
        </authorList>
    </citation>
    <scope>NUCLEOTIDE SEQUENCE [LARGE SCALE GENOMIC DNA]</scope>
    <source>
        <strain evidence="1 2">FT102</strain>
    </source>
</reference>
<evidence type="ECO:0000313" key="1">
    <source>
        <dbReference type="EMBL" id="AUD79962.1"/>
    </source>
</evidence>
<gene>
    <name evidence="1" type="ORF">CW740_12140</name>
</gene>
<dbReference type="Proteomes" id="UP000232693">
    <property type="component" value="Chromosome"/>
</dbReference>
<dbReference type="OrthoDB" id="103324at2"/>
<dbReference type="RefSeq" id="WP_106647817.1">
    <property type="nucleotide sequence ID" value="NZ_BMGO01000001.1"/>
</dbReference>
<evidence type="ECO:0000313" key="2">
    <source>
        <dbReference type="Proteomes" id="UP000232693"/>
    </source>
</evidence>
<dbReference type="AlphaFoldDB" id="A0A2K9AQQ9"/>
<dbReference type="SUPFAM" id="SSF51905">
    <property type="entry name" value="FAD/NAD(P)-binding domain"/>
    <property type="match status" value="1"/>
</dbReference>
<dbReference type="Gene3D" id="3.50.50.60">
    <property type="entry name" value="FAD/NAD(P)-binding domain"/>
    <property type="match status" value="1"/>
</dbReference>
<sequence>MDKSQSHYDVVIIGAGPAGALAASLLTQGQRKVLVVEKQHFPRFSIGESLLPQSMVYLQQANLLDAIKQAAPKLGFQFKNGAAFFADQHYCYFDFEQKFSEGPCDTFQVKRAQFDHLLVQLVQDQGAEFRFGHSVTEAMFNDKCQLTVENEQGEVEQISAEFVLDASGFAKVLPRLLNLTQPSDFPVRSSIFCHIKDGISCQQYDRNKILIETHPLHRDVWYWLIPFSDGTASLGCVAKPDFFEALGHNHGNHEQALEACIEQTVRFKELLEGAEKASPVQHITGYSSNVKQLYGERFALLGNAGEFLDPIFSSGVTIAFKSAKLAADALLKQFSGQTVCWESEFALPLQQGVDTFKAFVQSWYDGQLQDIIHYESAPENIREMVCSILAGYAWDTTNPFVQQTERRLNTLGQLCAAS</sequence>
<dbReference type="PANTHER" id="PTHR43747:SF1">
    <property type="entry name" value="SLR1998 PROTEIN"/>
    <property type="match status" value="1"/>
</dbReference>
<name>A0A2K9AQQ9_9GAMM</name>
<dbReference type="GO" id="GO:0071949">
    <property type="term" value="F:FAD binding"/>
    <property type="evidence" value="ECO:0007669"/>
    <property type="project" value="InterPro"/>
</dbReference>
<dbReference type="InterPro" id="IPR050816">
    <property type="entry name" value="Flavin-dep_Halogenase_NPB"/>
</dbReference>
<dbReference type="Pfam" id="PF01494">
    <property type="entry name" value="FAD_binding_3"/>
    <property type="match status" value="1"/>
</dbReference>
<dbReference type="InterPro" id="IPR002938">
    <property type="entry name" value="FAD-bd"/>
</dbReference>
<dbReference type="PANTHER" id="PTHR43747">
    <property type="entry name" value="FAD-BINDING PROTEIN"/>
    <property type="match status" value="1"/>
</dbReference>
<accession>A0A2K9AQQ9</accession>
<protein>
    <submittedName>
        <fullName evidence="1">FAD-dependent oxidoreductase</fullName>
    </submittedName>
</protein>
<dbReference type="KEGG" id="kpd:CW740_12140"/>
<dbReference type="InterPro" id="IPR036188">
    <property type="entry name" value="FAD/NAD-bd_sf"/>
</dbReference>
<dbReference type="EMBL" id="CP025120">
    <property type="protein sequence ID" value="AUD79962.1"/>
    <property type="molecule type" value="Genomic_DNA"/>
</dbReference>
<proteinExistence type="predicted"/>
<keyword evidence="2" id="KW-1185">Reference proteome</keyword>
<organism evidence="1 2">
    <name type="scientific">Kangiella profundi</name>
    <dbReference type="NCBI Taxonomy" id="1561924"/>
    <lineage>
        <taxon>Bacteria</taxon>
        <taxon>Pseudomonadati</taxon>
        <taxon>Pseudomonadota</taxon>
        <taxon>Gammaproteobacteria</taxon>
        <taxon>Kangiellales</taxon>
        <taxon>Kangiellaceae</taxon>
        <taxon>Kangiella</taxon>
    </lineage>
</organism>